<dbReference type="RefSeq" id="WP_379514666.1">
    <property type="nucleotide sequence ID" value="NZ_JBHSPA010000018.1"/>
</dbReference>
<protein>
    <submittedName>
        <fullName evidence="1">Uncharacterized protein</fullName>
    </submittedName>
</protein>
<comment type="caution">
    <text evidence="1">The sequence shown here is derived from an EMBL/GenBank/DDBJ whole genome shotgun (WGS) entry which is preliminary data.</text>
</comment>
<evidence type="ECO:0000313" key="2">
    <source>
        <dbReference type="Proteomes" id="UP001596058"/>
    </source>
</evidence>
<dbReference type="Proteomes" id="UP001596058">
    <property type="component" value="Unassembled WGS sequence"/>
</dbReference>
<organism evidence="1 2">
    <name type="scientific">Nonomuraea insulae</name>
    <dbReference type="NCBI Taxonomy" id="1616787"/>
    <lineage>
        <taxon>Bacteria</taxon>
        <taxon>Bacillati</taxon>
        <taxon>Actinomycetota</taxon>
        <taxon>Actinomycetes</taxon>
        <taxon>Streptosporangiales</taxon>
        <taxon>Streptosporangiaceae</taxon>
        <taxon>Nonomuraea</taxon>
    </lineage>
</organism>
<keyword evidence="2" id="KW-1185">Reference proteome</keyword>
<name>A0ABW1CJR9_9ACTN</name>
<accession>A0ABW1CJR9</accession>
<gene>
    <name evidence="1" type="ORF">ACFPZ3_14875</name>
</gene>
<sequence length="264" mass="28833">MRRKDELKTVMSWAFKDNNAFMTTAAAHAQYSVKVLDEKAAVLATEIGNEFTAWHKAHPEATQKQIDAKRQKILEEKMGNGGGAFAFLGSVENLSQTTSALTEAANIARIEDARKNDERYAAYKAMIMKIIDLAPGPPGKFVGLLVGQAKEHVYGKFNSNEEGKAREAAGDATEEAKIMFRDATAAAMMRHGLFGDGSVPAPTHPYASKQYPKGSAGDFLRDGKIIAKDKMTAAQRRAYLEWLYQTDATDRVFYGADAAVTQGS</sequence>
<proteinExistence type="predicted"/>
<reference evidence="2" key="1">
    <citation type="journal article" date="2019" name="Int. J. Syst. Evol. Microbiol.">
        <title>The Global Catalogue of Microorganisms (GCM) 10K type strain sequencing project: providing services to taxonomists for standard genome sequencing and annotation.</title>
        <authorList>
            <consortium name="The Broad Institute Genomics Platform"/>
            <consortium name="The Broad Institute Genome Sequencing Center for Infectious Disease"/>
            <person name="Wu L."/>
            <person name="Ma J."/>
        </authorList>
    </citation>
    <scope>NUCLEOTIDE SEQUENCE [LARGE SCALE GENOMIC DNA]</scope>
    <source>
        <strain evidence="2">CCUG 53903</strain>
    </source>
</reference>
<dbReference type="EMBL" id="JBHSPA010000018">
    <property type="protein sequence ID" value="MFC5825143.1"/>
    <property type="molecule type" value="Genomic_DNA"/>
</dbReference>
<evidence type="ECO:0000313" key="1">
    <source>
        <dbReference type="EMBL" id="MFC5825143.1"/>
    </source>
</evidence>